<dbReference type="PANTHER" id="PTHR46443:SF3">
    <property type="entry name" value="PROTEIN MARD1"/>
    <property type="match status" value="1"/>
</dbReference>
<dbReference type="GO" id="GO:0008270">
    <property type="term" value="F:zinc ion binding"/>
    <property type="evidence" value="ECO:0007669"/>
    <property type="project" value="UniProtKB-KW"/>
</dbReference>
<dbReference type="KEGG" id="qsa:O6P43_010613"/>
<feature type="region of interest" description="Disordered" evidence="5">
    <location>
        <begin position="1"/>
        <end position="23"/>
    </location>
</feature>
<dbReference type="Pfam" id="PF04570">
    <property type="entry name" value="zf-FLZ"/>
    <property type="match status" value="1"/>
</dbReference>
<dbReference type="EMBL" id="JARAOO010000004">
    <property type="protein sequence ID" value="KAJ7972773.1"/>
    <property type="molecule type" value="Genomic_DNA"/>
</dbReference>
<evidence type="ECO:0000313" key="8">
    <source>
        <dbReference type="Proteomes" id="UP001163823"/>
    </source>
</evidence>
<keyword evidence="8" id="KW-1185">Reference proteome</keyword>
<dbReference type="AlphaFoldDB" id="A0AAD7VEJ4"/>
<comment type="similarity">
    <text evidence="1">Belongs to the FLZ family.</text>
</comment>
<evidence type="ECO:0000256" key="2">
    <source>
        <dbReference type="ARBA" id="ARBA00022723"/>
    </source>
</evidence>
<feature type="zinc finger region" description="FLZ-type" evidence="4">
    <location>
        <begin position="234"/>
        <end position="278"/>
    </location>
</feature>
<feature type="compositionally biased region" description="Polar residues" evidence="5">
    <location>
        <begin position="7"/>
        <end position="23"/>
    </location>
</feature>
<evidence type="ECO:0000256" key="1">
    <source>
        <dbReference type="ARBA" id="ARBA00009374"/>
    </source>
</evidence>
<gene>
    <name evidence="7" type="ORF">O6P43_010613</name>
</gene>
<sequence length="290" mass="32688">MLRNRSRAVTSKQALMADHSTQPSANQNYTKFIPSLFGSPKFRAFTTKCLSGNEALRSPTSILDTKPLSPFGHPFSFDRHQPMSPKISSEHKYSWDKLDSEGIGLALIDAIKDELVDGNSSKPSNKKVLFGTQLRVDIPPLPSFTFSSTGSPRSPADFGTKTQNSCKSPFESMKYPPEMVATGSSILASEMELSEDYTCVICHGPNPRTTHIFENRILESYYSLPKYPNSASENFLNFCYTCKKNLEQTKDIFIYRGEKAFCSRQCRYQEMLLDDAENSEFDSDAYMEIF</sequence>
<reference evidence="7" key="1">
    <citation type="journal article" date="2023" name="Science">
        <title>Elucidation of the pathway for biosynthesis of saponin adjuvants from the soapbark tree.</title>
        <authorList>
            <person name="Reed J."/>
            <person name="Orme A."/>
            <person name="El-Demerdash A."/>
            <person name="Owen C."/>
            <person name="Martin L.B.B."/>
            <person name="Misra R.C."/>
            <person name="Kikuchi S."/>
            <person name="Rejzek M."/>
            <person name="Martin A.C."/>
            <person name="Harkess A."/>
            <person name="Leebens-Mack J."/>
            <person name="Louveau T."/>
            <person name="Stephenson M.J."/>
            <person name="Osbourn A."/>
        </authorList>
    </citation>
    <scope>NUCLEOTIDE SEQUENCE</scope>
    <source>
        <strain evidence="7">S10</strain>
    </source>
</reference>
<evidence type="ECO:0000259" key="6">
    <source>
        <dbReference type="PROSITE" id="PS51795"/>
    </source>
</evidence>
<evidence type="ECO:0000313" key="7">
    <source>
        <dbReference type="EMBL" id="KAJ7972773.1"/>
    </source>
</evidence>
<dbReference type="Proteomes" id="UP001163823">
    <property type="component" value="Chromosome 4"/>
</dbReference>
<protein>
    <submittedName>
        <fullName evidence="7">Protein MARD1-like</fullName>
    </submittedName>
</protein>
<name>A0AAD7VEJ4_QUISA</name>
<keyword evidence="3" id="KW-0863">Zinc-finger</keyword>
<evidence type="ECO:0000256" key="3">
    <source>
        <dbReference type="ARBA" id="ARBA00022771"/>
    </source>
</evidence>
<evidence type="ECO:0000256" key="4">
    <source>
        <dbReference type="PROSITE-ProRule" id="PRU01131"/>
    </source>
</evidence>
<dbReference type="InterPro" id="IPR044593">
    <property type="entry name" value="FLZ8/MARD1"/>
</dbReference>
<accession>A0AAD7VEJ4</accession>
<dbReference type="PROSITE" id="PS51795">
    <property type="entry name" value="ZF_FLZ"/>
    <property type="match status" value="1"/>
</dbReference>
<keyword evidence="2" id="KW-0479">Metal-binding</keyword>
<dbReference type="InterPro" id="IPR007650">
    <property type="entry name" value="Zf-FLZ_dom"/>
</dbReference>
<comment type="caution">
    <text evidence="7">The sequence shown here is derived from an EMBL/GenBank/DDBJ whole genome shotgun (WGS) entry which is preliminary data.</text>
</comment>
<feature type="domain" description="FLZ-type" evidence="6">
    <location>
        <begin position="234"/>
        <end position="278"/>
    </location>
</feature>
<organism evidence="7 8">
    <name type="scientific">Quillaja saponaria</name>
    <name type="common">Soap bark tree</name>
    <dbReference type="NCBI Taxonomy" id="32244"/>
    <lineage>
        <taxon>Eukaryota</taxon>
        <taxon>Viridiplantae</taxon>
        <taxon>Streptophyta</taxon>
        <taxon>Embryophyta</taxon>
        <taxon>Tracheophyta</taxon>
        <taxon>Spermatophyta</taxon>
        <taxon>Magnoliopsida</taxon>
        <taxon>eudicotyledons</taxon>
        <taxon>Gunneridae</taxon>
        <taxon>Pentapetalae</taxon>
        <taxon>rosids</taxon>
        <taxon>fabids</taxon>
        <taxon>Fabales</taxon>
        <taxon>Quillajaceae</taxon>
        <taxon>Quillaja</taxon>
    </lineage>
</organism>
<keyword evidence="3" id="KW-0862">Zinc</keyword>
<feature type="region of interest" description="Disordered" evidence="5">
    <location>
        <begin position="145"/>
        <end position="169"/>
    </location>
</feature>
<evidence type="ECO:0000256" key="5">
    <source>
        <dbReference type="SAM" id="MobiDB-lite"/>
    </source>
</evidence>
<dbReference type="PANTHER" id="PTHR46443">
    <property type="entry name" value="FCS-LIKE ZINC FINGER 8"/>
    <property type="match status" value="1"/>
</dbReference>
<proteinExistence type="inferred from homology"/>